<dbReference type="Proteomes" id="UP000468687">
    <property type="component" value="Unassembled WGS sequence"/>
</dbReference>
<accession>A0A6P0HEL0</accession>
<evidence type="ECO:0000313" key="5">
    <source>
        <dbReference type="Proteomes" id="UP000468687"/>
    </source>
</evidence>
<keyword evidence="2" id="KW-0560">Oxidoreductase</keyword>
<dbReference type="AlphaFoldDB" id="A0A6P0HEL0"/>
<evidence type="ECO:0000256" key="1">
    <source>
        <dbReference type="ARBA" id="ARBA00022857"/>
    </source>
</evidence>
<dbReference type="InterPro" id="IPR020843">
    <property type="entry name" value="ER"/>
</dbReference>
<dbReference type="Gene3D" id="3.40.50.720">
    <property type="entry name" value="NAD(P)-binding Rossmann-like Domain"/>
    <property type="match status" value="1"/>
</dbReference>
<dbReference type="GO" id="GO:0035925">
    <property type="term" value="F:mRNA 3'-UTR AU-rich region binding"/>
    <property type="evidence" value="ECO:0007669"/>
    <property type="project" value="TreeGrafter"/>
</dbReference>
<sequence>MRAIGVTEYGGPEALHEIDLPAEPLGAGQVRVRVRAAAVNPTDTYVVNGARNKTGVPRETADVPGMDVAGELLEIGPEVATDLAVGDAVMGVVVPRDQHGAYREDVVLPAGSVTRAPAGASHAEAATLPMNGLTAIRALDQLALAPGETIAVTGAAGTLGGYVVALAKRAGLVVVADAADKDVELVRSFGADHVVPRGDDVAERVREVFPDGVDGLVDGAVQDEKVLPAVKDGGGVATVRFWKGDGNDRLRFHPVVVAEVAERHDWLEQLRELAEAGVLELRVADVVPAERANEAHERLAAGGVRGRLVLDLG</sequence>
<dbReference type="CDD" id="cd05289">
    <property type="entry name" value="MDR_like_2"/>
    <property type="match status" value="1"/>
</dbReference>
<dbReference type="InterPro" id="IPR013154">
    <property type="entry name" value="ADH-like_N"/>
</dbReference>
<dbReference type="SMART" id="SM00829">
    <property type="entry name" value="PKS_ER"/>
    <property type="match status" value="1"/>
</dbReference>
<evidence type="ECO:0000313" key="4">
    <source>
        <dbReference type="EMBL" id="NEN77158.1"/>
    </source>
</evidence>
<comment type="caution">
    <text evidence="4">The sequence shown here is derived from an EMBL/GenBank/DDBJ whole genome shotgun (WGS) entry which is preliminary data.</text>
</comment>
<feature type="domain" description="Enoyl reductase (ER)" evidence="3">
    <location>
        <begin position="10"/>
        <end position="310"/>
    </location>
</feature>
<dbReference type="SUPFAM" id="SSF50129">
    <property type="entry name" value="GroES-like"/>
    <property type="match status" value="1"/>
</dbReference>
<evidence type="ECO:0000259" key="3">
    <source>
        <dbReference type="SMART" id="SM00829"/>
    </source>
</evidence>
<dbReference type="PANTHER" id="PTHR48106:SF7">
    <property type="entry name" value="DEHYDROGENASE, ZINC-CONTAINING, PUTATIVE (AFU_ORTHOLOGUE AFUA_5G10220)-RELATED"/>
    <property type="match status" value="1"/>
</dbReference>
<dbReference type="GO" id="GO:0005829">
    <property type="term" value="C:cytosol"/>
    <property type="evidence" value="ECO:0007669"/>
    <property type="project" value="TreeGrafter"/>
</dbReference>
<dbReference type="Pfam" id="PF08240">
    <property type="entry name" value="ADH_N"/>
    <property type="match status" value="1"/>
</dbReference>
<keyword evidence="1" id="KW-0521">NADP</keyword>
<dbReference type="GO" id="GO:0070402">
    <property type="term" value="F:NADPH binding"/>
    <property type="evidence" value="ECO:0007669"/>
    <property type="project" value="TreeGrafter"/>
</dbReference>
<evidence type="ECO:0000256" key="2">
    <source>
        <dbReference type="ARBA" id="ARBA00023002"/>
    </source>
</evidence>
<keyword evidence="5" id="KW-1185">Reference proteome</keyword>
<organism evidence="4 5">
    <name type="scientific">Nocardioides zeae</name>
    <dbReference type="NCBI Taxonomy" id="1457234"/>
    <lineage>
        <taxon>Bacteria</taxon>
        <taxon>Bacillati</taxon>
        <taxon>Actinomycetota</taxon>
        <taxon>Actinomycetes</taxon>
        <taxon>Propionibacteriales</taxon>
        <taxon>Nocardioidaceae</taxon>
        <taxon>Nocardioides</taxon>
    </lineage>
</organism>
<dbReference type="GO" id="GO:0003960">
    <property type="term" value="F:quinone reductase (NADPH) activity"/>
    <property type="evidence" value="ECO:0007669"/>
    <property type="project" value="TreeGrafter"/>
</dbReference>
<proteinExistence type="predicted"/>
<dbReference type="Gene3D" id="3.90.180.10">
    <property type="entry name" value="Medium-chain alcohol dehydrogenases, catalytic domain"/>
    <property type="match status" value="1"/>
</dbReference>
<protein>
    <submittedName>
        <fullName evidence="4">NADP-dependent oxidoreductase</fullName>
    </submittedName>
</protein>
<dbReference type="InterPro" id="IPR036291">
    <property type="entry name" value="NAD(P)-bd_dom_sf"/>
</dbReference>
<dbReference type="InterPro" id="IPR011032">
    <property type="entry name" value="GroES-like_sf"/>
</dbReference>
<dbReference type="EMBL" id="JAAGXA010000001">
    <property type="protein sequence ID" value="NEN77158.1"/>
    <property type="molecule type" value="Genomic_DNA"/>
</dbReference>
<dbReference type="PANTHER" id="PTHR48106">
    <property type="entry name" value="QUINONE OXIDOREDUCTASE PIG3-RELATED"/>
    <property type="match status" value="1"/>
</dbReference>
<dbReference type="RefSeq" id="WP_163770480.1">
    <property type="nucleotide sequence ID" value="NZ_JAAGXA010000001.1"/>
</dbReference>
<reference evidence="4 5" key="1">
    <citation type="journal article" date="2014" name="Int. J. Syst. Evol. Microbiol.">
        <title>Nocardioides zeae sp. nov., isolated from the stem of Zea mays.</title>
        <authorList>
            <person name="Glaeser S.P."/>
            <person name="McInroy J.A."/>
            <person name="Busse H.J."/>
            <person name="Kampfer P."/>
        </authorList>
    </citation>
    <scope>NUCLEOTIDE SEQUENCE [LARGE SCALE GENOMIC DNA]</scope>
    <source>
        <strain evidence="4 5">JCM 30728</strain>
    </source>
</reference>
<gene>
    <name evidence="4" type="ORF">G3T38_02580</name>
</gene>
<dbReference type="SUPFAM" id="SSF51735">
    <property type="entry name" value="NAD(P)-binding Rossmann-fold domains"/>
    <property type="match status" value="1"/>
</dbReference>
<name>A0A6P0HEL0_9ACTN</name>
<dbReference type="Pfam" id="PF13602">
    <property type="entry name" value="ADH_zinc_N_2"/>
    <property type="match status" value="1"/>
</dbReference>